<evidence type="ECO:0000256" key="5">
    <source>
        <dbReference type="ARBA" id="ARBA00022741"/>
    </source>
</evidence>
<feature type="transmembrane region" description="Helical" evidence="10">
    <location>
        <begin position="180"/>
        <end position="200"/>
    </location>
</feature>
<feature type="transmembrane region" description="Helical" evidence="10">
    <location>
        <begin position="212"/>
        <end position="229"/>
    </location>
</feature>
<dbReference type="Proteomes" id="UP000651085">
    <property type="component" value="Unassembled WGS sequence"/>
</dbReference>
<keyword evidence="7" id="KW-0067">ATP-binding</keyword>
<evidence type="ECO:0000313" key="15">
    <source>
        <dbReference type="Proteomes" id="UP000651085"/>
    </source>
</evidence>
<dbReference type="CDD" id="cd02418">
    <property type="entry name" value="Peptidase_C39B"/>
    <property type="match status" value="1"/>
</dbReference>
<dbReference type="Gene3D" id="3.40.50.300">
    <property type="entry name" value="P-loop containing nucleotide triphosphate hydrolases"/>
    <property type="match status" value="1"/>
</dbReference>
<keyword evidence="6" id="KW-0378">Hydrolase</keyword>
<dbReference type="Gene3D" id="1.20.1560.10">
    <property type="entry name" value="ABC transporter type 1, transmembrane domain"/>
    <property type="match status" value="1"/>
</dbReference>
<accession>A0A926F2M7</accession>
<evidence type="ECO:0000256" key="4">
    <source>
        <dbReference type="ARBA" id="ARBA00022692"/>
    </source>
</evidence>
<dbReference type="PANTHER" id="PTHR43394:SF1">
    <property type="entry name" value="ATP-BINDING CASSETTE SUB-FAMILY B MEMBER 10, MITOCHONDRIAL"/>
    <property type="match status" value="1"/>
</dbReference>
<dbReference type="SUPFAM" id="SSF90123">
    <property type="entry name" value="ABC transporter transmembrane region"/>
    <property type="match status" value="1"/>
</dbReference>
<dbReference type="PROSITE" id="PS50893">
    <property type="entry name" value="ABC_TRANSPORTER_2"/>
    <property type="match status" value="1"/>
</dbReference>
<comment type="subcellular location">
    <subcellularLocation>
        <location evidence="1">Cell membrane</location>
        <topology evidence="1">Multi-pass membrane protein</topology>
    </subcellularLocation>
</comment>
<dbReference type="RefSeq" id="WP_262434042.1">
    <property type="nucleotide sequence ID" value="NZ_JACRTF010000001.1"/>
</dbReference>
<dbReference type="GO" id="GO:0005524">
    <property type="term" value="F:ATP binding"/>
    <property type="evidence" value="ECO:0007669"/>
    <property type="project" value="UniProtKB-KW"/>
</dbReference>
<reference evidence="14" key="1">
    <citation type="submission" date="2020-08" db="EMBL/GenBank/DDBJ databases">
        <title>Genome public.</title>
        <authorList>
            <person name="Liu C."/>
            <person name="Sun Q."/>
        </authorList>
    </citation>
    <scope>NUCLEOTIDE SEQUENCE</scope>
    <source>
        <strain evidence="14">N12</strain>
    </source>
</reference>
<keyword evidence="9 10" id="KW-0472">Membrane</keyword>
<dbReference type="InterPro" id="IPR039421">
    <property type="entry name" value="Type_1_exporter"/>
</dbReference>
<evidence type="ECO:0000313" key="14">
    <source>
        <dbReference type="EMBL" id="MBC8592880.1"/>
    </source>
</evidence>
<dbReference type="EMBL" id="JACRTF010000001">
    <property type="protein sequence ID" value="MBC8592880.1"/>
    <property type="molecule type" value="Genomic_DNA"/>
</dbReference>
<dbReference type="GO" id="GO:0016887">
    <property type="term" value="F:ATP hydrolysis activity"/>
    <property type="evidence" value="ECO:0007669"/>
    <property type="project" value="InterPro"/>
</dbReference>
<gene>
    <name evidence="14" type="ORF">H8744_06350</name>
</gene>
<dbReference type="PANTHER" id="PTHR43394">
    <property type="entry name" value="ATP-DEPENDENT PERMEASE MDL1, MITOCHONDRIAL"/>
    <property type="match status" value="1"/>
</dbReference>
<keyword evidence="3" id="KW-1003">Cell membrane</keyword>
<dbReference type="Pfam" id="PF03412">
    <property type="entry name" value="Peptidase_C39"/>
    <property type="match status" value="1"/>
</dbReference>
<dbReference type="Gene3D" id="3.90.70.10">
    <property type="entry name" value="Cysteine proteinases"/>
    <property type="match status" value="1"/>
</dbReference>
<feature type="domain" description="ABC transmembrane type-1" evidence="12">
    <location>
        <begin position="183"/>
        <end position="462"/>
    </location>
</feature>
<dbReference type="PROSITE" id="PS50990">
    <property type="entry name" value="PEPTIDASE_C39"/>
    <property type="match status" value="1"/>
</dbReference>
<dbReference type="SUPFAM" id="SSF52540">
    <property type="entry name" value="P-loop containing nucleoside triphosphate hydrolases"/>
    <property type="match status" value="1"/>
</dbReference>
<organism evidence="14 15">
    <name type="scientific">Jilunia laotingensis</name>
    <dbReference type="NCBI Taxonomy" id="2763675"/>
    <lineage>
        <taxon>Bacteria</taxon>
        <taxon>Pseudomonadati</taxon>
        <taxon>Bacteroidota</taxon>
        <taxon>Bacteroidia</taxon>
        <taxon>Bacteroidales</taxon>
        <taxon>Bacteroidaceae</taxon>
        <taxon>Jilunia</taxon>
    </lineage>
</organism>
<dbReference type="PROSITE" id="PS00211">
    <property type="entry name" value="ABC_TRANSPORTER_1"/>
    <property type="match status" value="1"/>
</dbReference>
<feature type="transmembrane region" description="Helical" evidence="10">
    <location>
        <begin position="317"/>
        <end position="338"/>
    </location>
</feature>
<evidence type="ECO:0000256" key="6">
    <source>
        <dbReference type="ARBA" id="ARBA00022801"/>
    </source>
</evidence>
<evidence type="ECO:0000259" key="11">
    <source>
        <dbReference type="PROSITE" id="PS50893"/>
    </source>
</evidence>
<keyword evidence="5" id="KW-0547">Nucleotide-binding</keyword>
<dbReference type="CDD" id="cd18571">
    <property type="entry name" value="ABC_6TM_peptidase_like"/>
    <property type="match status" value="1"/>
</dbReference>
<dbReference type="Pfam" id="PF00664">
    <property type="entry name" value="ABC_membrane"/>
    <property type="match status" value="1"/>
</dbReference>
<evidence type="ECO:0000256" key="2">
    <source>
        <dbReference type="ARBA" id="ARBA00022448"/>
    </source>
</evidence>
<dbReference type="InterPro" id="IPR036640">
    <property type="entry name" value="ABC1_TM_sf"/>
</dbReference>
<keyword evidence="8 10" id="KW-1133">Transmembrane helix</keyword>
<feature type="domain" description="ABC transporter" evidence="11">
    <location>
        <begin position="496"/>
        <end position="732"/>
    </location>
</feature>
<evidence type="ECO:0000259" key="12">
    <source>
        <dbReference type="PROSITE" id="PS50929"/>
    </source>
</evidence>
<name>A0A926F2M7_9BACT</name>
<dbReference type="InterPro" id="IPR003439">
    <property type="entry name" value="ABC_transporter-like_ATP-bd"/>
</dbReference>
<protein>
    <submittedName>
        <fullName evidence="14">Peptidase domain-containing ABC transporter</fullName>
    </submittedName>
</protein>
<feature type="transmembrane region" description="Helical" evidence="10">
    <location>
        <begin position="290"/>
        <end position="311"/>
    </location>
</feature>
<dbReference type="GO" id="GO:0006508">
    <property type="term" value="P:proteolysis"/>
    <property type="evidence" value="ECO:0007669"/>
    <property type="project" value="InterPro"/>
</dbReference>
<evidence type="ECO:0000256" key="1">
    <source>
        <dbReference type="ARBA" id="ARBA00004651"/>
    </source>
</evidence>
<evidence type="ECO:0000256" key="7">
    <source>
        <dbReference type="ARBA" id="ARBA00022840"/>
    </source>
</evidence>
<comment type="caution">
    <text evidence="14">The sequence shown here is derived from an EMBL/GenBank/DDBJ whole genome shotgun (WGS) entry which is preliminary data.</text>
</comment>
<evidence type="ECO:0000256" key="8">
    <source>
        <dbReference type="ARBA" id="ARBA00022989"/>
    </source>
</evidence>
<dbReference type="SMART" id="SM00382">
    <property type="entry name" value="AAA"/>
    <property type="match status" value="1"/>
</dbReference>
<dbReference type="FunFam" id="3.40.50.300:FF:000299">
    <property type="entry name" value="ABC transporter ATP-binding protein/permease"/>
    <property type="match status" value="1"/>
</dbReference>
<dbReference type="InterPro" id="IPR003593">
    <property type="entry name" value="AAA+_ATPase"/>
</dbReference>
<keyword evidence="4 10" id="KW-0812">Transmembrane</keyword>
<evidence type="ECO:0000256" key="3">
    <source>
        <dbReference type="ARBA" id="ARBA00022475"/>
    </source>
</evidence>
<dbReference type="InterPro" id="IPR017871">
    <property type="entry name" value="ABC_transporter-like_CS"/>
</dbReference>
<dbReference type="Pfam" id="PF00005">
    <property type="entry name" value="ABC_tran"/>
    <property type="match status" value="1"/>
</dbReference>
<proteinExistence type="predicted"/>
<keyword evidence="2" id="KW-0813">Transport</keyword>
<feature type="domain" description="Peptidase C39" evidence="13">
    <location>
        <begin position="12"/>
        <end position="136"/>
    </location>
</feature>
<dbReference type="InterPro" id="IPR027417">
    <property type="entry name" value="P-loop_NTPase"/>
</dbReference>
<keyword evidence="15" id="KW-1185">Reference proteome</keyword>
<dbReference type="GO" id="GO:0008233">
    <property type="term" value="F:peptidase activity"/>
    <property type="evidence" value="ECO:0007669"/>
    <property type="project" value="InterPro"/>
</dbReference>
<dbReference type="GO" id="GO:0005886">
    <property type="term" value="C:plasma membrane"/>
    <property type="evidence" value="ECO:0007669"/>
    <property type="project" value="UniProtKB-SubCell"/>
</dbReference>
<dbReference type="GO" id="GO:0015421">
    <property type="term" value="F:ABC-type oligopeptide transporter activity"/>
    <property type="evidence" value="ECO:0007669"/>
    <property type="project" value="TreeGrafter"/>
</dbReference>
<evidence type="ECO:0000259" key="13">
    <source>
        <dbReference type="PROSITE" id="PS50990"/>
    </source>
</evidence>
<dbReference type="InterPro" id="IPR005074">
    <property type="entry name" value="Peptidase_C39"/>
</dbReference>
<sequence length="738" mass="83755">MEIKNNFPFYQQLDAMDCGPTCLRMIAKYYGKSYSLQTLRARSFLSRDGVSLLGISDAAESIGFRTVGAKSTLQDLVENVPLPCILHWNQNHFVVCYRIRKTRKGIRFYIADPGSQLVVYEEKAFAKCWLSIKGEVVCRGVLLALEPGVEFYDREDEPEEKGKKSLWFFARYLSPYKSQLVQLALGMLTVSVLQLIFPFLTQSLVDVGIRDGNISFITLILVAQLVIFVSQLSVEFIRSWILLHMNTRINISLISDFLAKLMKLPIRFFDTKMLGDIMQRIGDHNRIESFLTGSSITTLFSFLNFFVFAFVLAYYDLLILGIFLLGNTLYVCWILLFMKYRRELDIRRFAQAAGEQSNLIQIVTGMQEIKLNNCEKQKRWQWERIQVRLFKISVKGLALGQVQQTGSVFFNQTTNIVISFIAAKAVVDGQMTLGMMMSLTYIIGQLSAPVSSFIGFAQQLQDTKISLERLNEVHGKTDEEQEIVSKLTRLPEHKDIWIENLSFSYDGADRNYVLKDINLVIPEKKVTAIVGASGSGKTTLVKLMLGFYLPNMGEVKVGESPLDTINPHLWRAKTGSVMQDGFIFSESIAQNIAVGDEEIDQKRLRHAVTVANIGKFVNSLPLGFDTKIGMEGNGISQGQRQRILIARAVYKNPEYLFFDEATNALDANNEKEIMEHLRDFYEGKTVVVVAHRLSTVRDADKIVVLDQGYIVEEGTHQELTLKKGLYYQLVKNQLELGN</sequence>
<dbReference type="InterPro" id="IPR011527">
    <property type="entry name" value="ABC1_TM_dom"/>
</dbReference>
<evidence type="ECO:0000256" key="10">
    <source>
        <dbReference type="SAM" id="Phobius"/>
    </source>
</evidence>
<evidence type="ECO:0000256" key="9">
    <source>
        <dbReference type="ARBA" id="ARBA00023136"/>
    </source>
</evidence>
<dbReference type="PROSITE" id="PS50929">
    <property type="entry name" value="ABC_TM1F"/>
    <property type="match status" value="1"/>
</dbReference>
<dbReference type="AlphaFoldDB" id="A0A926F2M7"/>